<protein>
    <submittedName>
        <fullName evidence="1">Uncharacterized protein</fullName>
    </submittedName>
</protein>
<name>A0A6A6RFL6_9PEZI</name>
<dbReference type="AlphaFoldDB" id="A0A6A6RFL6"/>
<evidence type="ECO:0000313" key="1">
    <source>
        <dbReference type="EMBL" id="KAF2503371.1"/>
    </source>
</evidence>
<evidence type="ECO:0000313" key="2">
    <source>
        <dbReference type="Proteomes" id="UP000799750"/>
    </source>
</evidence>
<gene>
    <name evidence="1" type="ORF">BU16DRAFT_38529</name>
</gene>
<accession>A0A6A6RFL6</accession>
<keyword evidence="2" id="KW-1185">Reference proteome</keyword>
<organism evidence="1 2">
    <name type="scientific">Lophium mytilinum</name>
    <dbReference type="NCBI Taxonomy" id="390894"/>
    <lineage>
        <taxon>Eukaryota</taxon>
        <taxon>Fungi</taxon>
        <taxon>Dikarya</taxon>
        <taxon>Ascomycota</taxon>
        <taxon>Pezizomycotina</taxon>
        <taxon>Dothideomycetes</taxon>
        <taxon>Pleosporomycetidae</taxon>
        <taxon>Mytilinidiales</taxon>
        <taxon>Mytilinidiaceae</taxon>
        <taxon>Lophium</taxon>
    </lineage>
</organism>
<dbReference type="Proteomes" id="UP000799750">
    <property type="component" value="Unassembled WGS sequence"/>
</dbReference>
<proteinExistence type="predicted"/>
<reference evidence="1" key="1">
    <citation type="journal article" date="2020" name="Stud. Mycol.">
        <title>101 Dothideomycetes genomes: a test case for predicting lifestyles and emergence of pathogens.</title>
        <authorList>
            <person name="Haridas S."/>
            <person name="Albert R."/>
            <person name="Binder M."/>
            <person name="Bloem J."/>
            <person name="Labutti K."/>
            <person name="Salamov A."/>
            <person name="Andreopoulos B."/>
            <person name="Baker S."/>
            <person name="Barry K."/>
            <person name="Bills G."/>
            <person name="Bluhm B."/>
            <person name="Cannon C."/>
            <person name="Castanera R."/>
            <person name="Culley D."/>
            <person name="Daum C."/>
            <person name="Ezra D."/>
            <person name="Gonzalez J."/>
            <person name="Henrissat B."/>
            <person name="Kuo A."/>
            <person name="Liang C."/>
            <person name="Lipzen A."/>
            <person name="Lutzoni F."/>
            <person name="Magnuson J."/>
            <person name="Mondo S."/>
            <person name="Nolan M."/>
            <person name="Ohm R."/>
            <person name="Pangilinan J."/>
            <person name="Park H.-J."/>
            <person name="Ramirez L."/>
            <person name="Alfaro M."/>
            <person name="Sun H."/>
            <person name="Tritt A."/>
            <person name="Yoshinaga Y."/>
            <person name="Zwiers L.-H."/>
            <person name="Turgeon B."/>
            <person name="Goodwin S."/>
            <person name="Spatafora J."/>
            <person name="Crous P."/>
            <person name="Grigoriev I."/>
        </authorList>
    </citation>
    <scope>NUCLEOTIDE SEQUENCE</scope>
    <source>
        <strain evidence="1">CBS 269.34</strain>
    </source>
</reference>
<dbReference type="OrthoDB" id="4510061at2759"/>
<sequence length="179" mass="20064">MADGLNDARAMRVAEIMSDFRNLQYYIAQIRATPTAEEYYLEGYALLRQCATEAQAVLSAPFAASTTSPDGNPEREKAQLRSIILDSAIRRFQCQRAYLRAHAALRWMNSRNAVLRGQKAHAGHFQALQAIDNTLRVELSGITDQHVDYTLRSQDATQGKWLAEDPALVTIQQILAARQ</sequence>
<dbReference type="EMBL" id="MU004181">
    <property type="protein sequence ID" value="KAF2503371.1"/>
    <property type="molecule type" value="Genomic_DNA"/>
</dbReference>